<reference evidence="2" key="1">
    <citation type="journal article" date="2014" name="Int. J. Syst. Evol. Microbiol.">
        <title>Complete genome sequence of Corynebacterium casei LMG S-19264T (=DSM 44701T), isolated from a smear-ripened cheese.</title>
        <authorList>
            <consortium name="US DOE Joint Genome Institute (JGI-PGF)"/>
            <person name="Walter F."/>
            <person name="Albersmeier A."/>
            <person name="Kalinowski J."/>
            <person name="Ruckert C."/>
        </authorList>
    </citation>
    <scope>NUCLEOTIDE SEQUENCE</scope>
    <source>
        <strain evidence="2">JCM 5016</strain>
    </source>
</reference>
<keyword evidence="3" id="KW-1185">Reference proteome</keyword>
<evidence type="ECO:0000256" key="1">
    <source>
        <dbReference type="SAM" id="MobiDB-lite"/>
    </source>
</evidence>
<name>A0A918VHN8_9ACTN</name>
<feature type="region of interest" description="Disordered" evidence="1">
    <location>
        <begin position="1"/>
        <end position="69"/>
    </location>
</feature>
<sequence>MVPVQIRGQPRLPRAPARPFPGQCTGRRAVAQDEVRRPAEAGAGLLGRQAGDRQAGDRQAQAPLDHLGDLPITSAIARTLRRSSATAPRVVDGVRRFADDGTAGETGGTGGEHTQDDSPRQEDGRRPGREVPDRKRWFHGARGGRRRSGTCSAPRDTPPASPQLTLRPPARTGIGAGRRRLQSNRARLAPVGEAVAIAPAAVRSGQPRPDLTTVPLDPWTASNPPASSSRPARATGARSWTTCAYGPGDSRARVIRLPDRPGDAVGAHRPRPAGTGSLR</sequence>
<accession>A0A918VHN8</accession>
<feature type="compositionally biased region" description="Basic and acidic residues" evidence="1">
    <location>
        <begin position="113"/>
        <end position="135"/>
    </location>
</feature>
<reference evidence="2" key="2">
    <citation type="submission" date="2020-09" db="EMBL/GenBank/DDBJ databases">
        <authorList>
            <person name="Sun Q."/>
            <person name="Ohkuma M."/>
        </authorList>
    </citation>
    <scope>NUCLEOTIDE SEQUENCE</scope>
    <source>
        <strain evidence="2">JCM 5016</strain>
    </source>
</reference>
<dbReference type="AlphaFoldDB" id="A0A918VHN8"/>
<feature type="compositionally biased region" description="Low complexity" evidence="1">
    <location>
        <begin position="10"/>
        <end position="21"/>
    </location>
</feature>
<gene>
    <name evidence="2" type="ORF">GCM10010389_42100</name>
</gene>
<dbReference type="EMBL" id="BMWH01000018">
    <property type="protein sequence ID" value="GGZ98547.1"/>
    <property type="molecule type" value="Genomic_DNA"/>
</dbReference>
<feature type="compositionally biased region" description="Basic and acidic residues" evidence="1">
    <location>
        <begin position="30"/>
        <end position="39"/>
    </location>
</feature>
<proteinExistence type="predicted"/>
<organism evidence="2 3">
    <name type="scientific">Streptomyces echinoruber</name>
    <dbReference type="NCBI Taxonomy" id="68898"/>
    <lineage>
        <taxon>Bacteria</taxon>
        <taxon>Bacillati</taxon>
        <taxon>Actinomycetota</taxon>
        <taxon>Actinomycetes</taxon>
        <taxon>Kitasatosporales</taxon>
        <taxon>Streptomycetaceae</taxon>
        <taxon>Streptomyces</taxon>
    </lineage>
</organism>
<dbReference type="Proteomes" id="UP000623010">
    <property type="component" value="Unassembled WGS sequence"/>
</dbReference>
<feature type="compositionally biased region" description="Basic and acidic residues" evidence="1">
    <location>
        <begin position="250"/>
        <end position="262"/>
    </location>
</feature>
<feature type="compositionally biased region" description="Low complexity" evidence="1">
    <location>
        <begin position="221"/>
        <end position="239"/>
    </location>
</feature>
<feature type="region of interest" description="Disordered" evidence="1">
    <location>
        <begin position="203"/>
        <end position="279"/>
    </location>
</feature>
<feature type="region of interest" description="Disordered" evidence="1">
    <location>
        <begin position="81"/>
        <end position="182"/>
    </location>
</feature>
<comment type="caution">
    <text evidence="2">The sequence shown here is derived from an EMBL/GenBank/DDBJ whole genome shotgun (WGS) entry which is preliminary data.</text>
</comment>
<protein>
    <submittedName>
        <fullName evidence="2">Uncharacterized protein</fullName>
    </submittedName>
</protein>
<feature type="compositionally biased region" description="Basic residues" evidence="1">
    <location>
        <begin position="136"/>
        <end position="148"/>
    </location>
</feature>
<evidence type="ECO:0000313" key="2">
    <source>
        <dbReference type="EMBL" id="GGZ98547.1"/>
    </source>
</evidence>
<evidence type="ECO:0000313" key="3">
    <source>
        <dbReference type="Proteomes" id="UP000623010"/>
    </source>
</evidence>